<comment type="caution">
    <text evidence="1">The sequence shown here is derived from an EMBL/GenBank/DDBJ whole genome shotgun (WGS) entry which is preliminary data.</text>
</comment>
<sequence>MRAAKMFVNDLIEHKVLKKVARVKADLYGSLALTGVGHGTPNATLMGLEGESPETVPTDTILSRVQAMHDTHTITLNGTHRVHFNPEKDLTLHYYESLPQHPNGMRFSVFDANGDLLATNEYFSIGGGFVVNDRTQVAHGDNVYYRKEDNLGSSASGSSDRKVDVKGRQSQDLIVASLPFTNGEDLLRVCHEEDLSIAEV</sequence>
<evidence type="ECO:0000313" key="2">
    <source>
        <dbReference type="Proteomes" id="UP001145114"/>
    </source>
</evidence>
<keyword evidence="2" id="KW-1185">Reference proteome</keyword>
<dbReference type="EMBL" id="JAMZIH010008903">
    <property type="protein sequence ID" value="KAJ1671133.1"/>
    <property type="molecule type" value="Genomic_DNA"/>
</dbReference>
<name>A0ACC1HDV0_9FUNG</name>
<reference evidence="1" key="1">
    <citation type="submission" date="2022-06" db="EMBL/GenBank/DDBJ databases">
        <title>Phylogenomic reconstructions and comparative analyses of Kickxellomycotina fungi.</title>
        <authorList>
            <person name="Reynolds N.K."/>
            <person name="Stajich J.E."/>
            <person name="Barry K."/>
            <person name="Grigoriev I.V."/>
            <person name="Crous P."/>
            <person name="Smith M.E."/>
        </authorList>
    </citation>
    <scope>NUCLEOTIDE SEQUENCE</scope>
    <source>
        <strain evidence="1">RSA 2271</strain>
    </source>
</reference>
<accession>A0ACC1HDV0</accession>
<protein>
    <submittedName>
        <fullName evidence="1">Uncharacterized protein</fullName>
    </submittedName>
</protein>
<feature type="non-terminal residue" evidence="1">
    <location>
        <position position="200"/>
    </location>
</feature>
<organism evidence="1 2">
    <name type="scientific">Spiromyces aspiralis</name>
    <dbReference type="NCBI Taxonomy" id="68401"/>
    <lineage>
        <taxon>Eukaryota</taxon>
        <taxon>Fungi</taxon>
        <taxon>Fungi incertae sedis</taxon>
        <taxon>Zoopagomycota</taxon>
        <taxon>Kickxellomycotina</taxon>
        <taxon>Kickxellomycetes</taxon>
        <taxon>Kickxellales</taxon>
        <taxon>Kickxellaceae</taxon>
        <taxon>Spiromyces</taxon>
    </lineage>
</organism>
<gene>
    <name evidence="1" type="ORF">EV182_007805</name>
</gene>
<dbReference type="Proteomes" id="UP001145114">
    <property type="component" value="Unassembled WGS sequence"/>
</dbReference>
<evidence type="ECO:0000313" key="1">
    <source>
        <dbReference type="EMBL" id="KAJ1671133.1"/>
    </source>
</evidence>
<proteinExistence type="predicted"/>